<protein>
    <submittedName>
        <fullName evidence="6">Uncharacterized protein</fullName>
    </submittedName>
</protein>
<evidence type="ECO:0000313" key="5">
    <source>
        <dbReference type="EMBL" id="MVD25179.1"/>
    </source>
</evidence>
<reference evidence="7 10" key="4">
    <citation type="submission" date="2019-02" db="EMBL/GenBank/DDBJ databases">
        <title>Genomic plasticity associated with the antimicrobial resistance in Vibrio cholerae.</title>
        <authorList>
            <person name="Verma J."/>
            <person name="Bag S."/>
            <person name="Saha B."/>
            <person name="Kumar P."/>
            <person name="Ghosh T.S."/>
            <person name="Dayal M."/>
            <person name="Senapati T."/>
            <person name="Mehra S."/>
            <person name="Dey P."/>
            <person name="Desigamani A."/>
            <person name="Kumar D."/>
            <person name="Rana P."/>
            <person name="Kumar B."/>
            <person name="Maiti T.K."/>
            <person name="Sharma N.C."/>
            <person name="Bhadra R.K."/>
            <person name="Mutreja A."/>
            <person name="Nair G.B."/>
            <person name="Ramamurthy T."/>
            <person name="Das B."/>
        </authorList>
    </citation>
    <scope>NUCLEOTIDE SEQUENCE [LARGE SCALE GENOMIC DNA]</scope>
    <source>
        <strain evidence="7 10">IDH06781</strain>
    </source>
</reference>
<name>A0A0F0AUX7_VIBCL</name>
<dbReference type="KEGG" id="vcq:EN18_04745"/>
<evidence type="ECO:0000313" key="12">
    <source>
        <dbReference type="Proteomes" id="UP000471242"/>
    </source>
</evidence>
<reference evidence="6 9" key="2">
    <citation type="journal article" date="2017" name="Emerg. Infect. Dis.">
        <title>Carbapenemase VCC-1-Producing Vibrio cholerae in Coastal Waters of Germany.</title>
        <authorList>
            <person name="Hammerl J.A."/>
            <person name="Jackel C."/>
            <person name="Bortolaia V."/>
            <person name="Schwartz K."/>
            <person name="Bier N."/>
            <person name="Hendriksen R.S."/>
            <person name="Guerra B."/>
            <person name="Strauch E."/>
        </authorList>
    </citation>
    <scope>NUCLEOTIDE SEQUENCE [LARGE SCALE GENOMIC DNA]</scope>
    <source>
        <strain evidence="6 9">VN-2825</strain>
    </source>
</reference>
<reference evidence="4" key="7">
    <citation type="submission" date="2023-08" db="EMBL/GenBank/DDBJ databases">
        <title>Vibrio cholerae Outbreaks in Tanzania Exemplify Founder Flush: Simultaneous Increases in Population Size and Genetic Diversity.</title>
        <authorList>
            <person name="Debes A.K."/>
            <person name="Mohammed A."/>
            <person name="Maseke I."/>
            <person name="Almeida M."/>
            <person name="Li S."/>
            <person name="Matimba H."/>
            <person name="Joachim A."/>
            <person name="Mizinduko M."/>
            <person name="Nyanga S."/>
            <person name="Kelly M."/>
            <person name="Kachwamba Y."/>
            <person name="Schaffer A.M."/>
            <person name="Nyanga A.S."/>
            <person name="Mghamba J."/>
            <person name="Mosha F.S."/>
            <person name="Sack D.A."/>
            <person name="Stine O.C."/>
        </authorList>
    </citation>
    <scope>NUCLEOTIDE SEQUENCE</scope>
    <source>
        <strain evidence="4">TDS0091212</strain>
    </source>
</reference>
<evidence type="ECO:0000313" key="7">
    <source>
        <dbReference type="EMBL" id="TBM45425.1"/>
    </source>
</evidence>
<dbReference type="Proteomes" id="UP000046067">
    <property type="component" value="Unassembled WGS sequence"/>
</dbReference>
<dbReference type="Proteomes" id="UP001196338">
    <property type="component" value="Unassembled WGS sequence"/>
</dbReference>
<evidence type="ECO:0000313" key="10">
    <source>
        <dbReference type="Proteomes" id="UP000294145"/>
    </source>
</evidence>
<keyword evidence="1" id="KW-1133">Transmembrane helix</keyword>
<reference evidence="4" key="6">
    <citation type="submission" date="2021-05" db="EMBL/GenBank/DDBJ databases">
        <authorList>
            <person name="Stine C."/>
        </authorList>
    </citation>
    <scope>NUCLEOTIDE SEQUENCE</scope>
    <source>
        <strain evidence="4">TDS0091212</strain>
    </source>
</reference>
<keyword evidence="1" id="KW-0472">Membrane</keyword>
<evidence type="ECO:0000313" key="3">
    <source>
        <dbReference type="EMBL" id="KAA1253215.1"/>
    </source>
</evidence>
<sequence>MLSLAVPLLFMSLLGFKLKLPYGLLMGLIILTLLLGWLGNVSLLPVLVVLFFMSPLLLATKRAPWQSILFGVGCLLPQLVQFVMLNQR</sequence>
<dbReference type="Proteomes" id="UP000266701">
    <property type="component" value="Unassembled WGS sequence"/>
</dbReference>
<reference evidence="2 8" key="1">
    <citation type="submission" date="2015-07" db="EMBL/GenBank/DDBJ databases">
        <authorList>
            <consortium name="Pathogen Informatics"/>
        </authorList>
    </citation>
    <scope>NUCLEOTIDE SEQUENCE [LARGE SCALE GENOMIC DNA]</scope>
    <source>
        <strain evidence="2 8">A325</strain>
    </source>
</reference>
<dbReference type="Proteomes" id="UP000323225">
    <property type="component" value="Unassembled WGS sequence"/>
</dbReference>
<dbReference type="Proteomes" id="UP000471242">
    <property type="component" value="Unassembled WGS sequence"/>
</dbReference>
<feature type="transmembrane region" description="Helical" evidence="1">
    <location>
        <begin position="25"/>
        <end position="53"/>
    </location>
</feature>
<dbReference type="GeneID" id="69722002"/>
<evidence type="ECO:0000313" key="2">
    <source>
        <dbReference type="EMBL" id="CSB98650.1"/>
    </source>
</evidence>
<reference evidence="5 12" key="3">
    <citation type="submission" date="2018-09" db="EMBL/GenBank/DDBJ databases">
        <title>Genomic epidemiology reveals two lineages of Vibrio cholerae that can cause global cholera epidemics despite absence of cholera toxin gene.</title>
        <authorList>
            <person name="Wang H."/>
            <person name="Zen W."/>
            <person name="Yu H."/>
            <person name="Zhang W."/>
            <person name="Pan J."/>
            <person name="Yang C."/>
            <person name="Cui Y."/>
        </authorList>
    </citation>
    <scope>NUCLEOTIDE SEQUENCE [LARGE SCALE GENOMIC DNA]</scope>
    <source>
        <strain evidence="5 12">00-1_S85</strain>
    </source>
</reference>
<dbReference type="AlphaFoldDB" id="A0A0F0AUX7"/>
<proteinExistence type="predicted"/>
<dbReference type="RefSeq" id="WP_000949610.1">
    <property type="nucleotide sequence ID" value="NZ_AP018677.1"/>
</dbReference>
<dbReference type="EMBL" id="CWQJ01000007">
    <property type="protein sequence ID" value="CSB98650.1"/>
    <property type="molecule type" value="Genomic_DNA"/>
</dbReference>
<evidence type="ECO:0000313" key="4">
    <source>
        <dbReference type="EMBL" id="MBS7671931.1"/>
    </source>
</evidence>
<evidence type="ECO:0000313" key="8">
    <source>
        <dbReference type="Proteomes" id="UP000046067"/>
    </source>
</evidence>
<dbReference type="EMBL" id="VUAA01000025">
    <property type="protein sequence ID" value="KAA1253215.1"/>
    <property type="molecule type" value="Genomic_DNA"/>
</dbReference>
<dbReference type="EMBL" id="SISP01000003">
    <property type="protein sequence ID" value="TBM45425.1"/>
    <property type="molecule type" value="Genomic_DNA"/>
</dbReference>
<evidence type="ECO:0000313" key="9">
    <source>
        <dbReference type="Proteomes" id="UP000266701"/>
    </source>
</evidence>
<dbReference type="EMBL" id="MCBA01000195">
    <property type="protein sequence ID" value="RGP82883.1"/>
    <property type="molecule type" value="Genomic_DNA"/>
</dbReference>
<accession>A0A0F0AUX7</accession>
<dbReference type="EMBL" id="JAHBND010000050">
    <property type="protein sequence ID" value="MBS7671931.1"/>
    <property type="molecule type" value="Genomic_DNA"/>
</dbReference>
<dbReference type="EMBL" id="QZRB01000029">
    <property type="protein sequence ID" value="MVD25179.1"/>
    <property type="molecule type" value="Genomic_DNA"/>
</dbReference>
<feature type="transmembrane region" description="Helical" evidence="1">
    <location>
        <begin position="65"/>
        <end position="85"/>
    </location>
</feature>
<reference evidence="3 11" key="5">
    <citation type="submission" date="2019-09" db="EMBL/GenBank/DDBJ databases">
        <authorList>
            <person name="Kritzky A."/>
            <person name="Schelkanova E.Y."/>
            <person name="Alkhova Z.V."/>
            <person name="Smirnova N.I."/>
        </authorList>
    </citation>
    <scope>NUCLEOTIDE SEQUENCE [LARGE SCALE GENOMIC DNA]</scope>
    <source>
        <strain evidence="3 11">M1526</strain>
    </source>
</reference>
<gene>
    <name evidence="6" type="ORF">BC353_17815</name>
    <name evidence="5" type="ORF">D6U24_17675</name>
    <name evidence="2" type="ORF">ERS013201_01504</name>
    <name evidence="7" type="ORF">EYB64_03920</name>
    <name evidence="3" type="ORF">F0M16_18705</name>
    <name evidence="4" type="ORF">KIN13_00530</name>
</gene>
<evidence type="ECO:0000256" key="1">
    <source>
        <dbReference type="SAM" id="Phobius"/>
    </source>
</evidence>
<organism evidence="6 9">
    <name type="scientific">Vibrio cholerae</name>
    <dbReference type="NCBI Taxonomy" id="666"/>
    <lineage>
        <taxon>Bacteria</taxon>
        <taxon>Pseudomonadati</taxon>
        <taxon>Pseudomonadota</taxon>
        <taxon>Gammaproteobacteria</taxon>
        <taxon>Vibrionales</taxon>
        <taxon>Vibrionaceae</taxon>
        <taxon>Vibrio</taxon>
    </lineage>
</organism>
<dbReference type="KEGG" id="vcz:VAB027_829"/>
<keyword evidence="1" id="KW-0812">Transmembrane</keyword>
<dbReference type="Proteomes" id="UP000294145">
    <property type="component" value="Unassembled WGS sequence"/>
</dbReference>
<dbReference type="KEGG" id="vcx:VAA049_1704"/>
<evidence type="ECO:0000313" key="11">
    <source>
        <dbReference type="Proteomes" id="UP000323225"/>
    </source>
</evidence>
<evidence type="ECO:0000313" key="6">
    <source>
        <dbReference type="EMBL" id="RGP82883.1"/>
    </source>
</evidence>